<dbReference type="Proteomes" id="UP000230709">
    <property type="component" value="Chromosome"/>
</dbReference>
<name>A0A2D2D194_METT3</name>
<proteinExistence type="predicted"/>
<dbReference type="STRING" id="595536.GCA_000178815_02522"/>
<dbReference type="Pfam" id="PF18932">
    <property type="entry name" value="DUF5681"/>
    <property type="match status" value="1"/>
</dbReference>
<sequence length="147" mass="15889">MSTDNSDKKQGGGRFQKGQSGNPRGKPKGARHRATILAEALLDGEAEKLTRKAIELALDGDGVALRLCLERIAPPRKDRPVGFPLPNIERPADAVAASAAILAAVAQGDLTPDEAERVLRLLAEHVKIVETTELEERLKRLEERTGL</sequence>
<keyword evidence="4" id="KW-1185">Reference proteome</keyword>
<gene>
    <name evidence="3" type="ORF">CQW49_13215</name>
</gene>
<dbReference type="AlphaFoldDB" id="A0A2D2D194"/>
<accession>A0A2D2D194</accession>
<organism evidence="3 4">
    <name type="scientific">Methylosinus trichosporium (strain ATCC 35070 / NCIMB 11131 / UNIQEM 75 / OB3b)</name>
    <dbReference type="NCBI Taxonomy" id="595536"/>
    <lineage>
        <taxon>Bacteria</taxon>
        <taxon>Pseudomonadati</taxon>
        <taxon>Pseudomonadota</taxon>
        <taxon>Alphaproteobacteria</taxon>
        <taxon>Hyphomicrobiales</taxon>
        <taxon>Methylocystaceae</taxon>
        <taxon>Methylosinus</taxon>
    </lineage>
</organism>
<feature type="compositionally biased region" description="Basic and acidic residues" evidence="1">
    <location>
        <begin position="1"/>
        <end position="10"/>
    </location>
</feature>
<feature type="domain" description="DUF5681" evidence="2">
    <location>
        <begin position="13"/>
        <end position="75"/>
    </location>
</feature>
<dbReference type="RefSeq" id="WP_003609061.1">
    <property type="nucleotide sequence ID" value="NZ_ADVE02000001.1"/>
</dbReference>
<feature type="region of interest" description="Disordered" evidence="1">
    <location>
        <begin position="1"/>
        <end position="33"/>
    </location>
</feature>
<dbReference type="KEGG" id="mtw:CQW49_13215"/>
<evidence type="ECO:0000256" key="1">
    <source>
        <dbReference type="SAM" id="MobiDB-lite"/>
    </source>
</evidence>
<protein>
    <recommendedName>
        <fullName evidence="2">DUF5681 domain-containing protein</fullName>
    </recommendedName>
</protein>
<dbReference type="EMBL" id="CP023737">
    <property type="protein sequence ID" value="ATQ68734.1"/>
    <property type="molecule type" value="Genomic_DNA"/>
</dbReference>
<evidence type="ECO:0000259" key="2">
    <source>
        <dbReference type="Pfam" id="PF18932"/>
    </source>
</evidence>
<evidence type="ECO:0000313" key="4">
    <source>
        <dbReference type="Proteomes" id="UP000230709"/>
    </source>
</evidence>
<evidence type="ECO:0000313" key="3">
    <source>
        <dbReference type="EMBL" id="ATQ68734.1"/>
    </source>
</evidence>
<dbReference type="InterPro" id="IPR043736">
    <property type="entry name" value="DUF5681"/>
</dbReference>
<reference evidence="4" key="1">
    <citation type="submission" date="2017-10" db="EMBL/GenBank/DDBJ databases">
        <title>Completed PacBio SMRT sequence of Methylosinus trichosporium OB3b reveals presence of a third large plasmid.</title>
        <authorList>
            <person name="Charles T.C."/>
            <person name="Lynch M.D.J."/>
            <person name="Heil J.R."/>
            <person name="Cheng J."/>
        </authorList>
    </citation>
    <scope>NUCLEOTIDE SEQUENCE [LARGE SCALE GENOMIC DNA]</scope>
    <source>
        <strain evidence="4">OB3b</strain>
    </source>
</reference>